<dbReference type="AlphaFoldDB" id="Q8DW61"/>
<dbReference type="Proteomes" id="UP000002512">
    <property type="component" value="Chromosome"/>
</dbReference>
<gene>
    <name evidence="1" type="ordered locus">SMU_214c</name>
</gene>
<keyword evidence="2" id="KW-1185">Reference proteome</keyword>
<organism evidence="1 2">
    <name type="scientific">Streptococcus mutans serotype c (strain ATCC 700610 / UA159)</name>
    <dbReference type="NCBI Taxonomy" id="210007"/>
    <lineage>
        <taxon>Bacteria</taxon>
        <taxon>Bacillati</taxon>
        <taxon>Bacillota</taxon>
        <taxon>Bacilli</taxon>
        <taxon>Lactobacillales</taxon>
        <taxon>Streptococcaceae</taxon>
        <taxon>Streptococcus</taxon>
    </lineage>
</organism>
<evidence type="ECO:0000313" key="2">
    <source>
        <dbReference type="Proteomes" id="UP000002512"/>
    </source>
</evidence>
<dbReference type="RefSeq" id="WP_002268361.1">
    <property type="nucleotide sequence ID" value="NC_004350.2"/>
</dbReference>
<dbReference type="HOGENOM" id="CLU_177084_0_0_9"/>
<dbReference type="STRING" id="210007.SMU_214c"/>
<dbReference type="PATRIC" id="fig|210007.7.peg.184"/>
<protein>
    <submittedName>
        <fullName evidence="1">Uncharacterized protein</fullName>
    </submittedName>
</protein>
<evidence type="ECO:0000313" key="1">
    <source>
        <dbReference type="EMBL" id="AAN57986.1"/>
    </source>
</evidence>
<reference evidence="1 2" key="1">
    <citation type="journal article" date="2002" name="Proc. Natl. Acad. Sci. U.S.A.">
        <title>Genome sequence of Streptococcus mutans UA159, a cariogenic dental pathogen.</title>
        <authorList>
            <person name="Ajdic D."/>
            <person name="McShan W.M."/>
            <person name="McLaughlin R.E."/>
            <person name="Savic G."/>
            <person name="Chang J."/>
            <person name="Carson M.B."/>
            <person name="Primeaux C."/>
            <person name="Tian R."/>
            <person name="Kenton S."/>
            <person name="Jia H."/>
            <person name="Lin S."/>
            <person name="Qian Y."/>
            <person name="Li S."/>
            <person name="Zhu H."/>
            <person name="Najar F."/>
            <person name="Lai H."/>
            <person name="White J."/>
            <person name="Roe B.A."/>
            <person name="Ferretti J.J."/>
        </authorList>
    </citation>
    <scope>NUCLEOTIDE SEQUENCE [LARGE SCALE GENOMIC DNA]</scope>
    <source>
        <strain evidence="2">ATCC 700610 / UA159</strain>
    </source>
</reference>
<sequence length="102" mass="12174">MDFKEKVKLWFNRYRLRLALKNASKNNYISFHYDSEGVIFVQSGKRYDTCFGLSVSDVDLAVFEKYIVSGEFLVYQGIWRSPLVDYILRFLSKWGKVDIWRV</sequence>
<name>Q8DW61_STRMU</name>
<dbReference type="KEGG" id="smu:SMU_214c"/>
<dbReference type="EMBL" id="AE014133">
    <property type="protein sequence ID" value="AAN57986.1"/>
    <property type="molecule type" value="Genomic_DNA"/>
</dbReference>
<accession>Q8DW61</accession>
<proteinExistence type="predicted"/>